<protein>
    <submittedName>
        <fullName evidence="1">Uncharacterized protein</fullName>
    </submittedName>
</protein>
<sequence length="181" mass="20414">MIEQQRYFYALEHASVSEMNAADLASLFDEAACFYCRCIGLYSVTSSLVTRQFERELEYAALSVKEQLTLLRTPIPDLMEIEQAEWVALVAARRFSPELALAHARKYPFITLNLGSEEAVVDVLRGLFEQARILARDPELPCTGCRFAGCASRTVGPGLVFFFCRFSRGSYRIPSCSMRKS</sequence>
<reference evidence="1" key="1">
    <citation type="submission" date="2019-02" db="EMBL/GenBank/DDBJ databases">
        <authorList>
            <person name="Gruber-Vodicka R. H."/>
            <person name="Seah K. B. B."/>
        </authorList>
    </citation>
    <scope>NUCLEOTIDE SEQUENCE</scope>
    <source>
        <strain evidence="3">BECK_SA2B12</strain>
        <strain evidence="2">BECK_SA2B15</strain>
        <strain evidence="1">BECK_SA2B20</strain>
    </source>
</reference>
<name>A0A450VGG5_9GAMM</name>
<dbReference type="EMBL" id="CAADFI010000388">
    <property type="protein sequence ID" value="VFK03896.1"/>
    <property type="molecule type" value="Genomic_DNA"/>
</dbReference>
<dbReference type="EMBL" id="CAADFJ010000448">
    <property type="protein sequence ID" value="VFK07709.1"/>
    <property type="molecule type" value="Genomic_DNA"/>
</dbReference>
<accession>A0A450VGG5</accession>
<evidence type="ECO:0000313" key="3">
    <source>
        <dbReference type="EMBL" id="VFK07709.1"/>
    </source>
</evidence>
<organism evidence="1">
    <name type="scientific">Candidatus Kentrum eta</name>
    <dbReference type="NCBI Taxonomy" id="2126337"/>
    <lineage>
        <taxon>Bacteria</taxon>
        <taxon>Pseudomonadati</taxon>
        <taxon>Pseudomonadota</taxon>
        <taxon>Gammaproteobacteria</taxon>
        <taxon>Candidatus Kentrum</taxon>
    </lineage>
</organism>
<proteinExistence type="predicted"/>
<dbReference type="AlphaFoldDB" id="A0A450VGG5"/>
<dbReference type="EMBL" id="CAADFG010000444">
    <property type="protein sequence ID" value="VFK04654.1"/>
    <property type="molecule type" value="Genomic_DNA"/>
</dbReference>
<gene>
    <name evidence="2" type="ORF">BECKH772A_GA0070896_104442</name>
    <name evidence="1" type="ORF">BECKH772B_GA0070898_103882</name>
    <name evidence="3" type="ORF">BECKH772C_GA0070978_104482</name>
</gene>
<evidence type="ECO:0000313" key="2">
    <source>
        <dbReference type="EMBL" id="VFK04654.1"/>
    </source>
</evidence>
<evidence type="ECO:0000313" key="1">
    <source>
        <dbReference type="EMBL" id="VFK03896.1"/>
    </source>
</evidence>